<keyword evidence="6" id="KW-0445">Lipid transport</keyword>
<dbReference type="InterPro" id="IPR031468">
    <property type="entry name" value="SMP_LBD"/>
</dbReference>
<dbReference type="GO" id="GO:0005789">
    <property type="term" value="C:endoplasmic reticulum membrane"/>
    <property type="evidence" value="ECO:0007669"/>
    <property type="project" value="UniProtKB-SubCell"/>
</dbReference>
<feature type="region of interest" description="Disordered" evidence="9">
    <location>
        <begin position="547"/>
        <end position="603"/>
    </location>
</feature>
<evidence type="ECO:0000313" key="12">
    <source>
        <dbReference type="EMBL" id="KAG7291540.1"/>
    </source>
</evidence>
<comment type="subcellular location">
    <subcellularLocation>
        <location evidence="1">Endoplasmic reticulum membrane</location>
    </subcellularLocation>
</comment>
<dbReference type="CDD" id="cd21675">
    <property type="entry name" value="SMP_TEX2"/>
    <property type="match status" value="1"/>
</dbReference>
<evidence type="ECO:0000256" key="9">
    <source>
        <dbReference type="SAM" id="MobiDB-lite"/>
    </source>
</evidence>
<feature type="compositionally biased region" description="Low complexity" evidence="9">
    <location>
        <begin position="553"/>
        <end position="566"/>
    </location>
</feature>
<keyword evidence="8 10" id="KW-0472">Membrane</keyword>
<dbReference type="PANTHER" id="PTHR13466:SF19">
    <property type="entry name" value="NUCLEUS-VACUOLE JUNCTION PROTEIN 2"/>
    <property type="match status" value="1"/>
</dbReference>
<evidence type="ECO:0000259" key="11">
    <source>
        <dbReference type="PROSITE" id="PS51847"/>
    </source>
</evidence>
<evidence type="ECO:0000256" key="8">
    <source>
        <dbReference type="ARBA" id="ARBA00023136"/>
    </source>
</evidence>
<dbReference type="GO" id="GO:0015914">
    <property type="term" value="P:phospholipid transport"/>
    <property type="evidence" value="ECO:0007669"/>
    <property type="project" value="TreeGrafter"/>
</dbReference>
<dbReference type="PROSITE" id="PS51847">
    <property type="entry name" value="SMP"/>
    <property type="match status" value="1"/>
</dbReference>
<feature type="compositionally biased region" description="Basic and acidic residues" evidence="9">
    <location>
        <begin position="567"/>
        <end position="577"/>
    </location>
</feature>
<evidence type="ECO:0000313" key="13">
    <source>
        <dbReference type="Proteomes" id="UP001197093"/>
    </source>
</evidence>
<keyword evidence="5 10" id="KW-1133">Transmembrane helix</keyword>
<dbReference type="GO" id="GO:0032865">
    <property type="term" value="C:ERMES complex"/>
    <property type="evidence" value="ECO:0007669"/>
    <property type="project" value="TreeGrafter"/>
</dbReference>
<feature type="region of interest" description="Disordered" evidence="9">
    <location>
        <begin position="36"/>
        <end position="75"/>
    </location>
</feature>
<dbReference type="Pfam" id="PF15413">
    <property type="entry name" value="PH_11"/>
    <property type="match status" value="1"/>
</dbReference>
<name>A0AAD4I2Q4_9PEZI</name>
<dbReference type="GO" id="GO:0008289">
    <property type="term" value="F:lipid binding"/>
    <property type="evidence" value="ECO:0007669"/>
    <property type="project" value="UniProtKB-KW"/>
</dbReference>
<sequence length="603" mass="67081">MGWSAFLLTYLLGGITFIPLLVLVVYAHAYLTLPSRKDADPPTTPTSDDLVQPGDDLEPLKGAQKESAKPRPVHHEQDVAAGYFAVCREYTPMGINAKPIERSTPVGSATVAAPSPSVYQTMYRSIFDRKQTPGPLDNKNGSSQRPKKAGNVFYVVLRHGHLMLFDDDEQLEVRHVVSLAHHDISIYSGEPVTPEGELWIKRNAICLSRRVDGPELGPDSQLSKPFYLFSENCSAKEDFYFALLRNQEQFTAENKAPTPIQFDVRSIISLVQKLHSSEEHMQTRWLNAMIGRVFLGVHKTKDIENLIREKLTKKISRVKRPAFLSNIAIKAIDTGDSAPYITNPRLKDLSVEGECGMEADIRYTGNFRLEVAATARIDLGSRFKPREVNLVLAVVLRKLEGHALFKIKPPPSNRIWFSFQQMPKIEMTIEPIVSSRQITYTVILRQIENRIKEVIAETIVLPFWDDTPFFSTEHKKWRGGIFHDDTLKPPAGRESAAAQEGDLGEVERIEESHGAQEFELPDMEKSHSLPVLEKQPATGFFGKKISSKKSKTDLTASPSTSSASLDTKGEAKSEAKSEIGSPPPALAAVFAQPSSPTTLILSA</sequence>
<keyword evidence="4" id="KW-0256">Endoplasmic reticulum</keyword>
<dbReference type="GO" id="GO:1990456">
    <property type="term" value="P:mitochondrion-endoplasmic reticulum membrane tethering"/>
    <property type="evidence" value="ECO:0007669"/>
    <property type="project" value="TreeGrafter"/>
</dbReference>
<dbReference type="Pfam" id="PF26547">
    <property type="entry name" value="PDZD8_N"/>
    <property type="match status" value="1"/>
</dbReference>
<evidence type="ECO:0000256" key="5">
    <source>
        <dbReference type="ARBA" id="ARBA00022989"/>
    </source>
</evidence>
<keyword evidence="3 10" id="KW-0812">Transmembrane</keyword>
<protein>
    <recommendedName>
        <fullName evidence="11">SMP-LTD domain-containing protein</fullName>
    </recommendedName>
</protein>
<keyword evidence="13" id="KW-1185">Reference proteome</keyword>
<feature type="compositionally biased region" description="Basic and acidic residues" evidence="9">
    <location>
        <begin position="63"/>
        <end position="75"/>
    </location>
</feature>
<evidence type="ECO:0000256" key="2">
    <source>
        <dbReference type="ARBA" id="ARBA00022448"/>
    </source>
</evidence>
<keyword evidence="2" id="KW-0813">Transport</keyword>
<evidence type="ECO:0000256" key="7">
    <source>
        <dbReference type="ARBA" id="ARBA00023121"/>
    </source>
</evidence>
<keyword evidence="7" id="KW-0446">Lipid-binding</keyword>
<accession>A0AAD4I2Q4</accession>
<evidence type="ECO:0000256" key="4">
    <source>
        <dbReference type="ARBA" id="ARBA00022824"/>
    </source>
</evidence>
<dbReference type="AlphaFoldDB" id="A0AAD4I2Q4"/>
<evidence type="ECO:0000256" key="6">
    <source>
        <dbReference type="ARBA" id="ARBA00023055"/>
    </source>
</evidence>
<evidence type="ECO:0000256" key="3">
    <source>
        <dbReference type="ARBA" id="ARBA00022692"/>
    </source>
</evidence>
<evidence type="ECO:0000256" key="10">
    <source>
        <dbReference type="SAM" id="Phobius"/>
    </source>
</evidence>
<reference evidence="12" key="1">
    <citation type="submission" date="2023-02" db="EMBL/GenBank/DDBJ databases">
        <authorList>
            <person name="Palmer J.M."/>
        </authorList>
    </citation>
    <scope>NUCLEOTIDE SEQUENCE</scope>
    <source>
        <strain evidence="12">FW57</strain>
    </source>
</reference>
<gene>
    <name evidence="12" type="ORF">NEMBOFW57_001559</name>
</gene>
<proteinExistence type="predicted"/>
<dbReference type="PANTHER" id="PTHR13466">
    <property type="entry name" value="TEX2 PROTEIN-RELATED"/>
    <property type="match status" value="1"/>
</dbReference>
<feature type="compositionally biased region" description="Polar residues" evidence="9">
    <location>
        <begin position="592"/>
        <end position="603"/>
    </location>
</feature>
<feature type="domain" description="SMP-LTD" evidence="11">
    <location>
        <begin position="279"/>
        <end position="470"/>
    </location>
</feature>
<feature type="transmembrane region" description="Helical" evidence="10">
    <location>
        <begin position="6"/>
        <end position="27"/>
    </location>
</feature>
<evidence type="ECO:0000256" key="1">
    <source>
        <dbReference type="ARBA" id="ARBA00004586"/>
    </source>
</evidence>
<organism evidence="12 13">
    <name type="scientific">Staphylotrichum longicolle</name>
    <dbReference type="NCBI Taxonomy" id="669026"/>
    <lineage>
        <taxon>Eukaryota</taxon>
        <taxon>Fungi</taxon>
        <taxon>Dikarya</taxon>
        <taxon>Ascomycota</taxon>
        <taxon>Pezizomycotina</taxon>
        <taxon>Sordariomycetes</taxon>
        <taxon>Sordariomycetidae</taxon>
        <taxon>Sordariales</taxon>
        <taxon>Chaetomiaceae</taxon>
        <taxon>Staphylotrichum</taxon>
    </lineage>
</organism>
<dbReference type="Proteomes" id="UP001197093">
    <property type="component" value="Unassembled WGS sequence"/>
</dbReference>
<feature type="region of interest" description="Disordered" evidence="9">
    <location>
        <begin position="481"/>
        <end position="505"/>
    </location>
</feature>
<dbReference type="EMBL" id="JAHCVI010000001">
    <property type="protein sequence ID" value="KAG7291540.1"/>
    <property type="molecule type" value="Genomic_DNA"/>
</dbReference>
<dbReference type="InterPro" id="IPR058801">
    <property type="entry name" value="PDZD8_N"/>
</dbReference>
<comment type="caution">
    <text evidence="12">The sequence shown here is derived from an EMBL/GenBank/DDBJ whole genome shotgun (WGS) entry which is preliminary data.</text>
</comment>